<evidence type="ECO:0000256" key="4">
    <source>
        <dbReference type="SAM" id="Phobius"/>
    </source>
</evidence>
<sequence>MEQNLIAIISIVAVFVSLLLSFFLLTVATNNKLGNVLLAAFIILNAIDLSGWFIYPVTRHYPDLEMFRRSTSALINPLFFLYALARCYTDFRLKPKHLLHALPFLIENLYLLPVCYLAEPAGKVSFLITYGGGYTGAIFMVFGHLQFAFYIIAVFLLLRKYRKVYLENYTDTATITYKWLFQLTVVITVVHTIVMFKDLLLFMGSSDIFNGAQIFVGINAVFILCWFVMKALYYPDLFRGIDSRLAPIEDSLPALAGEVPMKQQEGNEEQHKKIRQLKEYMSSAEPYLEPSLTVQDLAIQMEMPVRELSILINQHLNQHFFDFVNEYRIQKAMMILKDPAKSGLNIQEVFYQVGFNSKSSFHTAFKKYTDLTPTQFRNSFV</sequence>
<feature type="transmembrane region" description="Helical" evidence="4">
    <location>
        <begin position="97"/>
        <end position="118"/>
    </location>
</feature>
<gene>
    <name evidence="6" type="ORF">SAMN04488522_104164</name>
</gene>
<dbReference type="PANTHER" id="PTHR43280:SF29">
    <property type="entry name" value="ARAC-FAMILY TRANSCRIPTIONAL REGULATOR"/>
    <property type="match status" value="1"/>
</dbReference>
<dbReference type="STRING" id="288992.SAMN04488522_104164"/>
<feature type="transmembrane region" description="Helical" evidence="4">
    <location>
        <begin position="6"/>
        <end position="28"/>
    </location>
</feature>
<keyword evidence="3" id="KW-0804">Transcription</keyword>
<feature type="transmembrane region" description="Helical" evidence="4">
    <location>
        <begin position="35"/>
        <end position="55"/>
    </location>
</feature>
<dbReference type="SUPFAM" id="SSF46689">
    <property type="entry name" value="Homeodomain-like"/>
    <property type="match status" value="1"/>
</dbReference>
<feature type="transmembrane region" description="Helical" evidence="4">
    <location>
        <begin position="67"/>
        <end position="85"/>
    </location>
</feature>
<dbReference type="SMART" id="SM00342">
    <property type="entry name" value="HTH_ARAC"/>
    <property type="match status" value="1"/>
</dbReference>
<dbReference type="InterPro" id="IPR018060">
    <property type="entry name" value="HTH_AraC"/>
</dbReference>
<feature type="domain" description="HTH araC/xylS-type" evidence="5">
    <location>
        <begin position="278"/>
        <end position="379"/>
    </location>
</feature>
<name>A0A1M5GDN6_9SPHI</name>
<dbReference type="InterPro" id="IPR009057">
    <property type="entry name" value="Homeodomain-like_sf"/>
</dbReference>
<evidence type="ECO:0000313" key="6">
    <source>
        <dbReference type="EMBL" id="SHG01611.1"/>
    </source>
</evidence>
<feature type="transmembrane region" description="Helical" evidence="4">
    <location>
        <begin position="179"/>
        <end position="196"/>
    </location>
</feature>
<evidence type="ECO:0000256" key="3">
    <source>
        <dbReference type="ARBA" id="ARBA00023163"/>
    </source>
</evidence>
<protein>
    <submittedName>
        <fullName evidence="6">Transcriptional regulator, AraC family</fullName>
    </submittedName>
</protein>
<keyword evidence="4" id="KW-0472">Membrane</keyword>
<accession>A0A1M5GDN6</accession>
<organism evidence="6 7">
    <name type="scientific">Pedobacter caeni</name>
    <dbReference type="NCBI Taxonomy" id="288992"/>
    <lineage>
        <taxon>Bacteria</taxon>
        <taxon>Pseudomonadati</taxon>
        <taxon>Bacteroidota</taxon>
        <taxon>Sphingobacteriia</taxon>
        <taxon>Sphingobacteriales</taxon>
        <taxon>Sphingobacteriaceae</taxon>
        <taxon>Pedobacter</taxon>
    </lineage>
</organism>
<keyword evidence="1" id="KW-0805">Transcription regulation</keyword>
<proteinExistence type="predicted"/>
<evidence type="ECO:0000256" key="1">
    <source>
        <dbReference type="ARBA" id="ARBA00023015"/>
    </source>
</evidence>
<evidence type="ECO:0000259" key="5">
    <source>
        <dbReference type="PROSITE" id="PS01124"/>
    </source>
</evidence>
<dbReference type="GO" id="GO:0003700">
    <property type="term" value="F:DNA-binding transcription factor activity"/>
    <property type="evidence" value="ECO:0007669"/>
    <property type="project" value="InterPro"/>
</dbReference>
<dbReference type="Proteomes" id="UP000184287">
    <property type="component" value="Unassembled WGS sequence"/>
</dbReference>
<dbReference type="Gene3D" id="1.10.10.60">
    <property type="entry name" value="Homeodomain-like"/>
    <property type="match status" value="2"/>
</dbReference>
<evidence type="ECO:0000313" key="7">
    <source>
        <dbReference type="Proteomes" id="UP000184287"/>
    </source>
</evidence>
<keyword evidence="7" id="KW-1185">Reference proteome</keyword>
<dbReference type="RefSeq" id="WP_073232894.1">
    <property type="nucleotide sequence ID" value="NZ_FQUQ01000004.1"/>
</dbReference>
<evidence type="ECO:0000256" key="2">
    <source>
        <dbReference type="ARBA" id="ARBA00023125"/>
    </source>
</evidence>
<dbReference type="GO" id="GO:0043565">
    <property type="term" value="F:sequence-specific DNA binding"/>
    <property type="evidence" value="ECO:0007669"/>
    <property type="project" value="InterPro"/>
</dbReference>
<dbReference type="OrthoDB" id="9779074at2"/>
<keyword evidence="4" id="KW-1133">Transmembrane helix</keyword>
<dbReference type="EMBL" id="FQUQ01000004">
    <property type="protein sequence ID" value="SHG01611.1"/>
    <property type="molecule type" value="Genomic_DNA"/>
</dbReference>
<keyword evidence="2" id="KW-0238">DNA-binding</keyword>
<dbReference type="Pfam" id="PF12833">
    <property type="entry name" value="HTH_18"/>
    <property type="match status" value="1"/>
</dbReference>
<feature type="transmembrane region" description="Helical" evidence="4">
    <location>
        <begin position="208"/>
        <end position="229"/>
    </location>
</feature>
<feature type="transmembrane region" description="Helical" evidence="4">
    <location>
        <begin position="138"/>
        <end position="158"/>
    </location>
</feature>
<dbReference type="PANTHER" id="PTHR43280">
    <property type="entry name" value="ARAC-FAMILY TRANSCRIPTIONAL REGULATOR"/>
    <property type="match status" value="1"/>
</dbReference>
<reference evidence="7" key="1">
    <citation type="submission" date="2016-11" db="EMBL/GenBank/DDBJ databases">
        <authorList>
            <person name="Varghese N."/>
            <person name="Submissions S."/>
        </authorList>
    </citation>
    <scope>NUCLEOTIDE SEQUENCE [LARGE SCALE GENOMIC DNA]</scope>
    <source>
        <strain evidence="7">DSM 16990</strain>
    </source>
</reference>
<dbReference type="AlphaFoldDB" id="A0A1M5GDN6"/>
<keyword evidence="4" id="KW-0812">Transmembrane</keyword>
<dbReference type="PROSITE" id="PS01124">
    <property type="entry name" value="HTH_ARAC_FAMILY_2"/>
    <property type="match status" value="1"/>
</dbReference>